<dbReference type="Proteomes" id="UP000003374">
    <property type="component" value="Unassembled WGS sequence"/>
</dbReference>
<reference evidence="2 3" key="1">
    <citation type="submission" date="2006-02" db="EMBL/GenBank/DDBJ databases">
        <authorList>
            <person name="Waterbury J."/>
            <person name="Ferriera S."/>
            <person name="Johnson J."/>
            <person name="Kravitz S."/>
            <person name="Halpern A."/>
            <person name="Remington K."/>
            <person name="Beeson K."/>
            <person name="Tran B."/>
            <person name="Rogers Y.-H."/>
            <person name="Friedman R."/>
            <person name="Venter J.C."/>
        </authorList>
    </citation>
    <scope>NUCLEOTIDE SEQUENCE [LARGE SCALE GENOMIC DNA]</scope>
    <source>
        <strain evidence="2 3">Nb-231</strain>
    </source>
</reference>
<dbReference type="OrthoDB" id="5797364at2"/>
<feature type="region of interest" description="Disordered" evidence="1">
    <location>
        <begin position="148"/>
        <end position="189"/>
    </location>
</feature>
<comment type="caution">
    <text evidence="2">The sequence shown here is derived from an EMBL/GenBank/DDBJ whole genome shotgun (WGS) entry which is preliminary data.</text>
</comment>
<dbReference type="RefSeq" id="WP_004999481.1">
    <property type="nucleotide sequence ID" value="NZ_CH672427.1"/>
</dbReference>
<proteinExistence type="predicted"/>
<dbReference type="EMBL" id="AAOF01000007">
    <property type="protein sequence ID" value="EAR21614.1"/>
    <property type="molecule type" value="Genomic_DNA"/>
</dbReference>
<evidence type="ECO:0000313" key="3">
    <source>
        <dbReference type="Proteomes" id="UP000003374"/>
    </source>
</evidence>
<dbReference type="HOGENOM" id="CLU_1433138_0_0_6"/>
<protein>
    <submittedName>
        <fullName evidence="2">Uncharacterized protein</fullName>
    </submittedName>
</protein>
<dbReference type="AlphaFoldDB" id="A4BRP3"/>
<evidence type="ECO:0000313" key="2">
    <source>
        <dbReference type="EMBL" id="EAR21614.1"/>
    </source>
</evidence>
<feature type="compositionally biased region" description="Low complexity" evidence="1">
    <location>
        <begin position="155"/>
        <end position="168"/>
    </location>
</feature>
<gene>
    <name evidence="2" type="ORF">NB231_02568</name>
</gene>
<name>A4BRP3_9GAMM</name>
<sequence>MSSTTATSSKDLFRQLTVLNTELWKVWLEGPPRMLQSSSTLDQTYHSQINGFRQAIEETLQLEQRWVGEIRDHCPRVGLGGEMSRMSTALMEAGINTRSRLWKVWFDNAERLDIGRLGNLTESMQTPQQLFTAWQQVADELLEAQRQVDQELDSASKAAPKTPAEAATGKPRRGSSKPGSQEAAASSGA</sequence>
<organism evidence="2 3">
    <name type="scientific">Nitrococcus mobilis Nb-231</name>
    <dbReference type="NCBI Taxonomy" id="314278"/>
    <lineage>
        <taxon>Bacteria</taxon>
        <taxon>Pseudomonadati</taxon>
        <taxon>Pseudomonadota</taxon>
        <taxon>Gammaproteobacteria</taxon>
        <taxon>Chromatiales</taxon>
        <taxon>Ectothiorhodospiraceae</taxon>
        <taxon>Nitrococcus</taxon>
    </lineage>
</organism>
<accession>A4BRP3</accession>
<evidence type="ECO:0000256" key="1">
    <source>
        <dbReference type="SAM" id="MobiDB-lite"/>
    </source>
</evidence>
<keyword evidence="3" id="KW-1185">Reference proteome</keyword>